<dbReference type="SUPFAM" id="SSF55785">
    <property type="entry name" value="PYP-like sensor domain (PAS domain)"/>
    <property type="match status" value="1"/>
</dbReference>
<dbReference type="InterPro" id="IPR013655">
    <property type="entry name" value="PAS_fold_3"/>
</dbReference>
<dbReference type="Pfam" id="PF08447">
    <property type="entry name" value="PAS_3"/>
    <property type="match status" value="1"/>
</dbReference>
<reference evidence="2" key="1">
    <citation type="submission" date="2020-01" db="EMBL/GenBank/DDBJ databases">
        <authorList>
            <person name="Meier V. D."/>
            <person name="Meier V D."/>
        </authorList>
    </citation>
    <scope>NUCLEOTIDE SEQUENCE</scope>
    <source>
        <strain evidence="2">HLG_WM_MAG_06</strain>
    </source>
</reference>
<evidence type="ECO:0000313" key="2">
    <source>
        <dbReference type="EMBL" id="CAA6819530.1"/>
    </source>
</evidence>
<organism evidence="2">
    <name type="scientific">uncultured Sulfurovum sp</name>
    <dbReference type="NCBI Taxonomy" id="269237"/>
    <lineage>
        <taxon>Bacteria</taxon>
        <taxon>Pseudomonadati</taxon>
        <taxon>Campylobacterota</taxon>
        <taxon>Epsilonproteobacteria</taxon>
        <taxon>Campylobacterales</taxon>
        <taxon>Sulfurovaceae</taxon>
        <taxon>Sulfurovum</taxon>
        <taxon>environmental samples</taxon>
    </lineage>
</organism>
<dbReference type="InterPro" id="IPR035965">
    <property type="entry name" value="PAS-like_dom_sf"/>
</dbReference>
<dbReference type="CDD" id="cd00130">
    <property type="entry name" value="PAS"/>
    <property type="match status" value="1"/>
</dbReference>
<sequence>MSKLKKVNHEIKCATQQIIVSRTNTEGNIIYCNPTFLEVNDFKNSEIIQQPHSIVRHPDMPKTIFRLIWTIIEQGLPIQAVIKNQTNLGKYYWTLITIKPQKDRDNKVISYVSYGKQAPDKVIKEIEILYKTLSKIEHEMDIDSAINFLETHLNEKNMTYAQYMKHLTKNREFRCLCDFIKLAVIR</sequence>
<accession>A0A6S6TSB6</accession>
<dbReference type="EMBL" id="CACVAP010000092">
    <property type="protein sequence ID" value="CAA6819530.1"/>
    <property type="molecule type" value="Genomic_DNA"/>
</dbReference>
<feature type="domain" description="PAS fold-3" evidence="1">
    <location>
        <begin position="29"/>
        <end position="113"/>
    </location>
</feature>
<gene>
    <name evidence="2" type="ORF">HELGO_WM7910</name>
</gene>
<evidence type="ECO:0000259" key="1">
    <source>
        <dbReference type="Pfam" id="PF08447"/>
    </source>
</evidence>
<name>A0A6S6TSB6_9BACT</name>
<dbReference type="InterPro" id="IPR000014">
    <property type="entry name" value="PAS"/>
</dbReference>
<dbReference type="AlphaFoldDB" id="A0A6S6TSB6"/>
<proteinExistence type="predicted"/>
<protein>
    <submittedName>
        <fullName evidence="2">Methyl-accepting chemotaxis protein</fullName>
    </submittedName>
</protein>
<dbReference type="Gene3D" id="3.30.450.20">
    <property type="entry name" value="PAS domain"/>
    <property type="match status" value="1"/>
</dbReference>